<name>A0A4C1XFV9_EUMVA</name>
<dbReference type="Proteomes" id="UP000299102">
    <property type="component" value="Unassembled WGS sequence"/>
</dbReference>
<organism evidence="1 2">
    <name type="scientific">Eumeta variegata</name>
    <name type="common">Bagworm moth</name>
    <name type="synonym">Eumeta japonica</name>
    <dbReference type="NCBI Taxonomy" id="151549"/>
    <lineage>
        <taxon>Eukaryota</taxon>
        <taxon>Metazoa</taxon>
        <taxon>Ecdysozoa</taxon>
        <taxon>Arthropoda</taxon>
        <taxon>Hexapoda</taxon>
        <taxon>Insecta</taxon>
        <taxon>Pterygota</taxon>
        <taxon>Neoptera</taxon>
        <taxon>Endopterygota</taxon>
        <taxon>Lepidoptera</taxon>
        <taxon>Glossata</taxon>
        <taxon>Ditrysia</taxon>
        <taxon>Tineoidea</taxon>
        <taxon>Psychidae</taxon>
        <taxon>Oiketicinae</taxon>
        <taxon>Eumeta</taxon>
    </lineage>
</organism>
<sequence>MIGARRGREAQLKLDTQRRWSDAGGGRIGGASVTRVGVDLTERACRPLIRLSTRRMAAARAVRVSEPRPSTSSFSSWVRCQSGAYAGPPAGARRAARQRRVGAPVWKRWLTSGRAELDRRMQTTAPAGRR</sequence>
<gene>
    <name evidence="1" type="ORF">EVAR_51708_1</name>
</gene>
<dbReference type="EMBL" id="BGZK01000849">
    <property type="protein sequence ID" value="GBP62756.1"/>
    <property type="molecule type" value="Genomic_DNA"/>
</dbReference>
<evidence type="ECO:0000313" key="2">
    <source>
        <dbReference type="Proteomes" id="UP000299102"/>
    </source>
</evidence>
<accession>A0A4C1XFV9</accession>
<reference evidence="1 2" key="1">
    <citation type="journal article" date="2019" name="Commun. Biol.">
        <title>The bagworm genome reveals a unique fibroin gene that provides high tensile strength.</title>
        <authorList>
            <person name="Kono N."/>
            <person name="Nakamura H."/>
            <person name="Ohtoshi R."/>
            <person name="Tomita M."/>
            <person name="Numata K."/>
            <person name="Arakawa K."/>
        </authorList>
    </citation>
    <scope>NUCLEOTIDE SEQUENCE [LARGE SCALE GENOMIC DNA]</scope>
</reference>
<proteinExistence type="predicted"/>
<dbReference type="AlphaFoldDB" id="A0A4C1XFV9"/>
<comment type="caution">
    <text evidence="1">The sequence shown here is derived from an EMBL/GenBank/DDBJ whole genome shotgun (WGS) entry which is preliminary data.</text>
</comment>
<keyword evidence="2" id="KW-1185">Reference proteome</keyword>
<evidence type="ECO:0000313" key="1">
    <source>
        <dbReference type="EMBL" id="GBP62756.1"/>
    </source>
</evidence>
<protein>
    <submittedName>
        <fullName evidence="1">Uncharacterized protein</fullName>
    </submittedName>
</protein>